<evidence type="ECO:0000256" key="1">
    <source>
        <dbReference type="SAM" id="Phobius"/>
    </source>
</evidence>
<gene>
    <name evidence="2" type="ORF">EOT04_02365</name>
</gene>
<comment type="caution">
    <text evidence="2">The sequence shown here is derived from an EMBL/GenBank/DDBJ whole genome shotgun (WGS) entry which is preliminary data.</text>
</comment>
<reference evidence="2" key="1">
    <citation type="submission" date="2019-01" db="EMBL/GenBank/DDBJ databases">
        <title>Genomic signatures and co-occurrence patterns of the ultra-small Saccharimodia (Patescibacteria phylum) suggest a symbiotic lifestyle.</title>
        <authorList>
            <person name="Lemos L."/>
            <person name="Medeiros J."/>
            <person name="Andreote F."/>
            <person name="Fernandes G."/>
            <person name="Varani A."/>
            <person name="Oliveira G."/>
            <person name="Pylro V."/>
        </authorList>
    </citation>
    <scope>NUCLEOTIDE SEQUENCE [LARGE SCALE GENOMIC DNA]</scope>
    <source>
        <strain evidence="2">AMD01</strain>
    </source>
</reference>
<protein>
    <recommendedName>
        <fullName evidence="4">DUF4145 domain-containing protein</fullName>
    </recommendedName>
</protein>
<keyword evidence="3" id="KW-1185">Reference proteome</keyword>
<keyword evidence="1" id="KW-1133">Transmembrane helix</keyword>
<dbReference type="Proteomes" id="UP000289269">
    <property type="component" value="Unassembled WGS sequence"/>
</dbReference>
<evidence type="ECO:0000313" key="2">
    <source>
        <dbReference type="EMBL" id="RWZ79020.1"/>
    </source>
</evidence>
<name>A0A4Q0AIT4_9BACT</name>
<dbReference type="EMBL" id="SCKW01000022">
    <property type="protein sequence ID" value="RWZ79020.1"/>
    <property type="molecule type" value="Genomic_DNA"/>
</dbReference>
<keyword evidence="1" id="KW-0472">Membrane</keyword>
<evidence type="ECO:0000313" key="3">
    <source>
        <dbReference type="Proteomes" id="UP000289269"/>
    </source>
</evidence>
<evidence type="ECO:0008006" key="4">
    <source>
        <dbReference type="Google" id="ProtNLM"/>
    </source>
</evidence>
<accession>A0A4Q0AIT4</accession>
<dbReference type="AlphaFoldDB" id="A0A4Q0AIT4"/>
<proteinExistence type="predicted"/>
<keyword evidence="1" id="KW-0812">Transmembrane</keyword>
<sequence>MYSLPVLLMLAAVLFVAVTVLVIILLTQRKRPSLNKSFYARHWSEIDKLLVNGSPESWQMAVINADKLLFHAMRAKGVRGAHMGEVLKNGAPLLSNRNAVWRAHKLRNQLAHENGVRLDLAVARKAVNSFKSGLRDMGAID</sequence>
<organism evidence="2 3">
    <name type="scientific">Candidatus Chaera renei</name>
    <dbReference type="NCBI Taxonomy" id="2506947"/>
    <lineage>
        <taxon>Bacteria</taxon>
        <taxon>Candidatus Saccharimonadota</taxon>
        <taxon>Candidatus Saccharimonadia</taxon>
        <taxon>Candidatus Saccharimonadales</taxon>
        <taxon>Candidatus Saccharimonadaceae</taxon>
        <taxon>Candidatus Chaera</taxon>
    </lineage>
</organism>
<feature type="transmembrane region" description="Helical" evidence="1">
    <location>
        <begin position="6"/>
        <end position="26"/>
    </location>
</feature>